<evidence type="ECO:0000256" key="2">
    <source>
        <dbReference type="ARBA" id="ARBA00022723"/>
    </source>
</evidence>
<dbReference type="EMBL" id="JBHTIK010000002">
    <property type="protein sequence ID" value="MFD0847296.1"/>
    <property type="molecule type" value="Genomic_DNA"/>
</dbReference>
<dbReference type="RefSeq" id="WP_381486056.1">
    <property type="nucleotide sequence ID" value="NZ_JBHTIK010000002.1"/>
</dbReference>
<dbReference type="PANTHER" id="PTHR21266:SF60">
    <property type="entry name" value="3-KETOSTEROID-9-ALPHA-MONOOXYGENASE, OXYGENASE COMPONENT"/>
    <property type="match status" value="1"/>
</dbReference>
<evidence type="ECO:0000256" key="4">
    <source>
        <dbReference type="ARBA" id="ARBA00023004"/>
    </source>
</evidence>
<dbReference type="Gene3D" id="2.102.10.10">
    <property type="entry name" value="Rieske [2Fe-2S] iron-sulphur domain"/>
    <property type="match status" value="1"/>
</dbReference>
<keyword evidence="2" id="KW-0479">Metal-binding</keyword>
<proteinExistence type="predicted"/>
<dbReference type="Proteomes" id="UP001597124">
    <property type="component" value="Unassembled WGS sequence"/>
</dbReference>
<organism evidence="8 9">
    <name type="scientific">Sphingosinicella xenopeptidilytica</name>
    <dbReference type="NCBI Taxonomy" id="364098"/>
    <lineage>
        <taxon>Bacteria</taxon>
        <taxon>Pseudomonadati</taxon>
        <taxon>Pseudomonadota</taxon>
        <taxon>Alphaproteobacteria</taxon>
        <taxon>Sphingomonadales</taxon>
        <taxon>Sphingosinicellaceae</taxon>
        <taxon>Sphingosinicella</taxon>
    </lineage>
</organism>
<dbReference type="Pfam" id="PF00355">
    <property type="entry name" value="Rieske"/>
    <property type="match status" value="1"/>
</dbReference>
<gene>
    <name evidence="8" type="ORF">ACFQ00_03090</name>
</gene>
<accession>A0ABW3BYT5</accession>
<name>A0ABW3BYT5_SPHXN</name>
<feature type="domain" description="Rieske" evidence="7">
    <location>
        <begin position="20"/>
        <end position="122"/>
    </location>
</feature>
<reference evidence="9" key="1">
    <citation type="journal article" date="2019" name="Int. J. Syst. Evol. Microbiol.">
        <title>The Global Catalogue of Microorganisms (GCM) 10K type strain sequencing project: providing services to taxonomists for standard genome sequencing and annotation.</title>
        <authorList>
            <consortium name="The Broad Institute Genomics Platform"/>
            <consortium name="The Broad Institute Genome Sequencing Center for Infectious Disease"/>
            <person name="Wu L."/>
            <person name="Ma J."/>
        </authorList>
    </citation>
    <scope>NUCLEOTIDE SEQUENCE [LARGE SCALE GENOMIC DNA]</scope>
    <source>
        <strain evidence="9">CCUG 52537</strain>
    </source>
</reference>
<keyword evidence="4" id="KW-0408">Iron</keyword>
<dbReference type="PANTHER" id="PTHR21266">
    <property type="entry name" value="IRON-SULFUR DOMAIN CONTAINING PROTEIN"/>
    <property type="match status" value="1"/>
</dbReference>
<feature type="compositionally biased region" description="Basic and acidic residues" evidence="6">
    <location>
        <begin position="364"/>
        <end position="373"/>
    </location>
</feature>
<evidence type="ECO:0000313" key="9">
    <source>
        <dbReference type="Proteomes" id="UP001597124"/>
    </source>
</evidence>
<comment type="caution">
    <text evidence="8">The sequence shown here is derived from an EMBL/GenBank/DDBJ whole genome shotgun (WGS) entry which is preliminary data.</text>
</comment>
<dbReference type="Pfam" id="PF19112">
    <property type="entry name" value="VanA_C"/>
    <property type="match status" value="1"/>
</dbReference>
<evidence type="ECO:0000313" key="8">
    <source>
        <dbReference type="EMBL" id="MFD0847296.1"/>
    </source>
</evidence>
<keyword evidence="3" id="KW-0560">Oxidoreductase</keyword>
<evidence type="ECO:0000256" key="1">
    <source>
        <dbReference type="ARBA" id="ARBA00022714"/>
    </source>
</evidence>
<dbReference type="SUPFAM" id="SSF50022">
    <property type="entry name" value="ISP domain"/>
    <property type="match status" value="1"/>
</dbReference>
<keyword evidence="9" id="KW-1185">Reference proteome</keyword>
<sequence length="373" mass="41395">MPEAPWNEGEEPLSFLYNSWYCAGWSGDLKTDPIGIKLLDQELVLYRKQDGAVVCLTGICPHRFAPLWRGAVVGDAIRCGYHGLEFGAEGRCIRNPHGSGAIAPGAHIRAYPVVEKSGALWVWMGDPESLDESQIVAFDFVEDRARWSGTTGYLRINANYQLVIDNLLDLTHSAYIHVNTVGVSADDWIGETKMEYNFHTDGRVINSDYIFRNSPPTPLFALFAGKDVGDVHVPMALHPASSLILDLTMTDLGQPKNEGVHMPSAHLLAPETESTCHYFYAISRSEKLGDDKITAAMGEIVRRAFVDEDAPMIQDVQGVMGDRDFFRMQPLILETDKAAVYARRTLAKLIRQERSPTDEGPATAEKERVEANV</sequence>
<dbReference type="Gene3D" id="3.90.380.10">
    <property type="entry name" value="Naphthalene 1,2-dioxygenase Alpha Subunit, Chain A, domain 1"/>
    <property type="match status" value="1"/>
</dbReference>
<dbReference type="PROSITE" id="PS51296">
    <property type="entry name" value="RIESKE"/>
    <property type="match status" value="1"/>
</dbReference>
<feature type="region of interest" description="Disordered" evidence="6">
    <location>
        <begin position="352"/>
        <end position="373"/>
    </location>
</feature>
<dbReference type="InterPro" id="IPR050584">
    <property type="entry name" value="Cholesterol_7-desaturase"/>
</dbReference>
<evidence type="ECO:0000256" key="3">
    <source>
        <dbReference type="ARBA" id="ARBA00023002"/>
    </source>
</evidence>
<keyword evidence="1" id="KW-0001">2Fe-2S</keyword>
<dbReference type="InterPro" id="IPR044043">
    <property type="entry name" value="VanA_C_cat"/>
</dbReference>
<dbReference type="InterPro" id="IPR036922">
    <property type="entry name" value="Rieske_2Fe-2S_sf"/>
</dbReference>
<evidence type="ECO:0000259" key="7">
    <source>
        <dbReference type="PROSITE" id="PS51296"/>
    </source>
</evidence>
<dbReference type="SUPFAM" id="SSF55961">
    <property type="entry name" value="Bet v1-like"/>
    <property type="match status" value="1"/>
</dbReference>
<evidence type="ECO:0000256" key="5">
    <source>
        <dbReference type="ARBA" id="ARBA00023014"/>
    </source>
</evidence>
<protein>
    <submittedName>
        <fullName evidence="8">Rieske 2Fe-2S domain-containing protein</fullName>
    </submittedName>
</protein>
<keyword evidence="5" id="KW-0411">Iron-sulfur</keyword>
<evidence type="ECO:0000256" key="6">
    <source>
        <dbReference type="SAM" id="MobiDB-lite"/>
    </source>
</evidence>
<dbReference type="InterPro" id="IPR017941">
    <property type="entry name" value="Rieske_2Fe-2S"/>
</dbReference>